<keyword evidence="1" id="KW-0732">Signal</keyword>
<accession>A0A1G6U916</accession>
<proteinExistence type="predicted"/>
<keyword evidence="3" id="KW-1185">Reference proteome</keyword>
<evidence type="ECO:0000256" key="1">
    <source>
        <dbReference type="SAM" id="SignalP"/>
    </source>
</evidence>
<organism evidence="2 3">
    <name type="scientific">Williamwhitmania taraxaci</name>
    <dbReference type="NCBI Taxonomy" id="1640674"/>
    <lineage>
        <taxon>Bacteria</taxon>
        <taxon>Pseudomonadati</taxon>
        <taxon>Bacteroidota</taxon>
        <taxon>Bacteroidia</taxon>
        <taxon>Bacteroidales</taxon>
        <taxon>Williamwhitmaniaceae</taxon>
        <taxon>Williamwhitmania</taxon>
    </lineage>
</organism>
<dbReference type="Proteomes" id="UP000199452">
    <property type="component" value="Unassembled WGS sequence"/>
</dbReference>
<reference evidence="2 3" key="1">
    <citation type="submission" date="2016-09" db="EMBL/GenBank/DDBJ databases">
        <authorList>
            <person name="Capua I."/>
            <person name="De Benedictis P."/>
            <person name="Joannis T."/>
            <person name="Lombin L.H."/>
            <person name="Cattoli G."/>
        </authorList>
    </citation>
    <scope>NUCLEOTIDE SEQUENCE [LARGE SCALE GENOMIC DNA]</scope>
    <source>
        <strain evidence="2 3">A7P-90m</strain>
    </source>
</reference>
<dbReference type="AlphaFoldDB" id="A0A1G6U916"/>
<evidence type="ECO:0000313" key="2">
    <source>
        <dbReference type="EMBL" id="SDD37734.1"/>
    </source>
</evidence>
<name>A0A1G6U916_9BACT</name>
<feature type="signal peptide" evidence="1">
    <location>
        <begin position="1"/>
        <end position="19"/>
    </location>
</feature>
<dbReference type="EMBL" id="FMYP01000160">
    <property type="protein sequence ID" value="SDD37734.1"/>
    <property type="molecule type" value="Genomic_DNA"/>
</dbReference>
<feature type="chain" id="PRO_5011597147" description="DKNYY family protein" evidence="1">
    <location>
        <begin position="20"/>
        <end position="455"/>
    </location>
</feature>
<gene>
    <name evidence="2" type="ORF">SAMN05216323_11601</name>
</gene>
<protein>
    <recommendedName>
        <fullName evidence="4">DKNYY family protein</fullName>
    </recommendedName>
</protein>
<sequence>MKHIAIIILMLSMMASVTAQTVLPADSHTAYVVLRKHLKAKFLRGCIVLTGKENPDSVMRDKSERDYGDFFIHQVCYAFGDWALTPDFNMCRIDIQSIWPDFEFYKIGFPEFTSRNDSIVGFYSYRDRYFGGYDTDNPLYGDNLIAYNHKSEMVIYLDWPNNVFFHWSTFERYQKNYPNLSWRALPVLSKKQVPLLSPKTRNERKKLLVSELMKNIYSYRLMKSGILDSLRDENNRLKENAEQFPLLDSLIPDFDENLFLRADVVKNRNEKIEYWRFEYPGYDSLYSARGSRRSKAWEKYWPLKRQYYVVGFELERELVHFISGDDFYKTPFANCYLPYTQRDMLTHDSASFATKREWYVEDRMSSLFPDLYFTLRHDWGVESCSEDEKYWYFILHSVMPYNKTVSFYDDFGNKTGESCCLSPYNKFCDYRVRMSKLNWELVEIVDTIKCNDSDY</sequence>
<evidence type="ECO:0000313" key="3">
    <source>
        <dbReference type="Proteomes" id="UP000199452"/>
    </source>
</evidence>
<dbReference type="RefSeq" id="WP_125869955.1">
    <property type="nucleotide sequence ID" value="NZ_FMYP01000160.1"/>
</dbReference>
<evidence type="ECO:0008006" key="4">
    <source>
        <dbReference type="Google" id="ProtNLM"/>
    </source>
</evidence>